<comment type="caution">
    <text evidence="3">The sequence shown here is derived from an EMBL/GenBank/DDBJ whole genome shotgun (WGS) entry which is preliminary data.</text>
</comment>
<dbReference type="RefSeq" id="WP_191819545.1">
    <property type="nucleotide sequence ID" value="NZ_JACYFT010000002.1"/>
</dbReference>
<feature type="signal peptide" evidence="2">
    <location>
        <begin position="1"/>
        <end position="32"/>
    </location>
</feature>
<feature type="compositionally biased region" description="Basic and acidic residues" evidence="1">
    <location>
        <begin position="140"/>
        <end position="149"/>
    </location>
</feature>
<evidence type="ECO:0000313" key="4">
    <source>
        <dbReference type="Proteomes" id="UP000647424"/>
    </source>
</evidence>
<feature type="region of interest" description="Disordered" evidence="1">
    <location>
        <begin position="140"/>
        <end position="219"/>
    </location>
</feature>
<feature type="compositionally biased region" description="Low complexity" evidence="1">
    <location>
        <begin position="31"/>
        <end position="55"/>
    </location>
</feature>
<name>A0A927FKA5_9BURK</name>
<keyword evidence="2" id="KW-0732">Signal</keyword>
<sequence length="287" mass="29162">MNAFPRPVFGSPPTTKALLAIILMATSAAPCAARGGPAPIPDAPSASSASSPGLAKVQPNPPSKPEVRSDAGSATVPAKAATAGQTADDDKDINPFTAQPLSEAQLRRTLEREKLITAIASEKTKQTQSSSELQVARLRNAAEKSRFSSEVKILSPISPSAPLPTPGSVPGSGPSPAKRTAAGAQAQPGFFAPTLAGHAQLTHTPETFAPAPQGARASRAEIRFADEIVELKPAASSAPSIVASVDAQRASTDSAQPRPISPIAVPAAALPPVPQTFPLVPAPQSTP</sequence>
<gene>
    <name evidence="3" type="ORF">IC609_11045</name>
</gene>
<feature type="compositionally biased region" description="Low complexity" evidence="1">
    <location>
        <begin position="168"/>
        <end position="193"/>
    </location>
</feature>
<accession>A0A927FKA5</accession>
<dbReference type="Proteomes" id="UP000647424">
    <property type="component" value="Unassembled WGS sequence"/>
</dbReference>
<reference evidence="3" key="1">
    <citation type="submission" date="2020-09" db="EMBL/GenBank/DDBJ databases">
        <title>Genome seq and assembly of Limnohabitants sp.</title>
        <authorList>
            <person name="Chhetri G."/>
        </authorList>
    </citation>
    <scope>NUCLEOTIDE SEQUENCE</scope>
    <source>
        <strain evidence="3">JUR4</strain>
    </source>
</reference>
<dbReference type="EMBL" id="JACYFT010000002">
    <property type="protein sequence ID" value="MBD8051085.1"/>
    <property type="molecule type" value="Genomic_DNA"/>
</dbReference>
<keyword evidence="4" id="KW-1185">Reference proteome</keyword>
<dbReference type="AlphaFoldDB" id="A0A927FKA5"/>
<organism evidence="3 4">
    <name type="scientific">Limnohabitans radicicola</name>
    <dbReference type="NCBI Taxonomy" id="2771427"/>
    <lineage>
        <taxon>Bacteria</taxon>
        <taxon>Pseudomonadati</taxon>
        <taxon>Pseudomonadota</taxon>
        <taxon>Betaproteobacteria</taxon>
        <taxon>Burkholderiales</taxon>
        <taxon>Comamonadaceae</taxon>
        <taxon>Limnohabitans</taxon>
    </lineage>
</organism>
<feature type="region of interest" description="Disordered" evidence="1">
    <location>
        <begin position="31"/>
        <end position="106"/>
    </location>
</feature>
<proteinExistence type="predicted"/>
<evidence type="ECO:0000256" key="1">
    <source>
        <dbReference type="SAM" id="MobiDB-lite"/>
    </source>
</evidence>
<protein>
    <submittedName>
        <fullName evidence="3">Uncharacterized protein</fullName>
    </submittedName>
</protein>
<evidence type="ECO:0000313" key="3">
    <source>
        <dbReference type="EMBL" id="MBD8051085.1"/>
    </source>
</evidence>
<feature type="chain" id="PRO_5037461116" evidence="2">
    <location>
        <begin position="33"/>
        <end position="287"/>
    </location>
</feature>
<evidence type="ECO:0000256" key="2">
    <source>
        <dbReference type="SAM" id="SignalP"/>
    </source>
</evidence>